<dbReference type="InterPro" id="IPR022830">
    <property type="entry name" value="Indigdn_synthA-like"/>
</dbReference>
<keyword evidence="5 6" id="KW-0326">Glycosidase</keyword>
<dbReference type="PANTHER" id="PTHR42909">
    <property type="entry name" value="ZGC:136858"/>
    <property type="match status" value="1"/>
</dbReference>
<dbReference type="EMBL" id="ACJM01000025">
    <property type="protein sequence ID" value="EEG76119.1"/>
    <property type="molecule type" value="Genomic_DNA"/>
</dbReference>
<feature type="active site" description="Nucleophile" evidence="6">
    <location>
        <position position="157"/>
    </location>
</feature>
<feature type="binding site" evidence="6">
    <location>
        <position position="84"/>
    </location>
    <ligand>
        <name>substrate</name>
    </ligand>
</feature>
<feature type="active site" description="Proton donor" evidence="6">
    <location>
        <position position="23"/>
    </location>
</feature>
<evidence type="ECO:0000256" key="2">
    <source>
        <dbReference type="ARBA" id="ARBA00022801"/>
    </source>
</evidence>
<evidence type="ECO:0000256" key="6">
    <source>
        <dbReference type="HAMAP-Rule" id="MF_01876"/>
    </source>
</evidence>
<keyword evidence="2 6" id="KW-0378">Hydrolase</keyword>
<organism evidence="7 8">
    <name type="scientific">Dethiobacter alkaliphilus AHT 1</name>
    <dbReference type="NCBI Taxonomy" id="555088"/>
    <lineage>
        <taxon>Bacteria</taxon>
        <taxon>Bacillati</taxon>
        <taxon>Bacillota</taxon>
        <taxon>Dethiobacteria</taxon>
        <taxon>Dethiobacterales</taxon>
        <taxon>Dethiobacteraceae</taxon>
        <taxon>Dethiobacter</taxon>
    </lineage>
</organism>
<feature type="binding site" evidence="6">
    <location>
        <begin position="138"/>
        <end position="140"/>
    </location>
    <ligand>
        <name>substrate</name>
    </ligand>
</feature>
<dbReference type="Proteomes" id="UP000006443">
    <property type="component" value="Unassembled WGS sequence"/>
</dbReference>
<feature type="binding site" evidence="6">
    <location>
        <position position="104"/>
    </location>
    <ligand>
        <name>substrate</name>
    </ligand>
</feature>
<name>C0GKM7_DETAL</name>
<dbReference type="OrthoDB" id="9805870at2"/>
<dbReference type="GO" id="GO:0046872">
    <property type="term" value="F:metal ion binding"/>
    <property type="evidence" value="ECO:0007669"/>
    <property type="project" value="UniProtKB-KW"/>
</dbReference>
<keyword evidence="4 6" id="KW-0456">Lyase</keyword>
<dbReference type="Gene3D" id="3.40.1790.10">
    <property type="entry name" value="Indigoidine synthase domain"/>
    <property type="match status" value="1"/>
</dbReference>
<dbReference type="HAMAP" id="MF_01876">
    <property type="entry name" value="PsiMP_glycosidase"/>
    <property type="match status" value="1"/>
</dbReference>
<proteinExistence type="inferred from homology"/>
<keyword evidence="1 6" id="KW-0479">Metal-binding</keyword>
<evidence type="ECO:0000256" key="3">
    <source>
        <dbReference type="ARBA" id="ARBA00023211"/>
    </source>
</evidence>
<evidence type="ECO:0000256" key="4">
    <source>
        <dbReference type="ARBA" id="ARBA00023239"/>
    </source>
</evidence>
<dbReference type="PANTHER" id="PTHR42909:SF1">
    <property type="entry name" value="CARBOHYDRATE KINASE PFKB DOMAIN-CONTAINING PROTEIN"/>
    <property type="match status" value="1"/>
</dbReference>
<protein>
    <recommendedName>
        <fullName evidence="6">Pseudouridine-5'-phosphate glycosidase</fullName>
        <shortName evidence="6">PsiMP glycosidase</shortName>
        <ecNumber evidence="6">4.2.1.70</ecNumber>
    </recommendedName>
</protein>
<dbReference type="GO" id="GO:0005737">
    <property type="term" value="C:cytoplasm"/>
    <property type="evidence" value="ECO:0007669"/>
    <property type="project" value="TreeGrafter"/>
</dbReference>
<comment type="function">
    <text evidence="6">Catalyzes the reversible cleavage of pseudouridine 5'-phosphate (PsiMP) to ribose 5-phosphate and uracil. Functions biologically in the cleavage direction, as part of a pseudouridine degradation pathway.</text>
</comment>
<evidence type="ECO:0000313" key="8">
    <source>
        <dbReference type="Proteomes" id="UP000006443"/>
    </source>
</evidence>
<keyword evidence="3 6" id="KW-0464">Manganese</keyword>
<comment type="subunit">
    <text evidence="6">Homotrimer.</text>
</comment>
<dbReference type="STRING" id="555088.DealDRAFT_3036"/>
<comment type="caution">
    <text evidence="7">The sequence shown here is derived from an EMBL/GenBank/DDBJ whole genome shotgun (WGS) entry which is preliminary data.</text>
</comment>
<gene>
    <name evidence="6" type="primary">psuG</name>
    <name evidence="7" type="ORF">DealDRAFT_3036</name>
</gene>
<keyword evidence="8" id="KW-1185">Reference proteome</keyword>
<dbReference type="InterPro" id="IPR007342">
    <property type="entry name" value="PsuG"/>
</dbReference>
<dbReference type="RefSeq" id="WP_008519041.1">
    <property type="nucleotide sequence ID" value="NZ_ACJM01000025.1"/>
</dbReference>
<comment type="catalytic activity">
    <reaction evidence="6">
        <text>D-ribose 5-phosphate + uracil = psi-UMP + H2O</text>
        <dbReference type="Rhea" id="RHEA:18337"/>
        <dbReference type="ChEBI" id="CHEBI:15377"/>
        <dbReference type="ChEBI" id="CHEBI:17568"/>
        <dbReference type="ChEBI" id="CHEBI:58380"/>
        <dbReference type="ChEBI" id="CHEBI:78346"/>
        <dbReference type="EC" id="4.2.1.70"/>
    </reaction>
</comment>
<comment type="similarity">
    <text evidence="6">Belongs to the pseudouridine-5'-phosphate glycosidase family.</text>
</comment>
<dbReference type="GO" id="GO:0016798">
    <property type="term" value="F:hydrolase activity, acting on glycosyl bonds"/>
    <property type="evidence" value="ECO:0007669"/>
    <property type="project" value="UniProtKB-KW"/>
</dbReference>
<evidence type="ECO:0000256" key="1">
    <source>
        <dbReference type="ARBA" id="ARBA00022723"/>
    </source>
</evidence>
<dbReference type="GO" id="GO:0046113">
    <property type="term" value="P:nucleobase catabolic process"/>
    <property type="evidence" value="ECO:0007669"/>
    <property type="project" value="UniProtKB-UniRule"/>
</dbReference>
<dbReference type="AlphaFoldDB" id="C0GKM7"/>
<evidence type="ECO:0000256" key="5">
    <source>
        <dbReference type="ARBA" id="ARBA00023295"/>
    </source>
</evidence>
<evidence type="ECO:0000313" key="7">
    <source>
        <dbReference type="EMBL" id="EEG76119.1"/>
    </source>
</evidence>
<accession>C0GKM7</accession>
<dbReference type="GO" id="GO:0004730">
    <property type="term" value="F:pseudouridylate synthase activity"/>
    <property type="evidence" value="ECO:0007669"/>
    <property type="project" value="UniProtKB-UniRule"/>
</dbReference>
<dbReference type="SUPFAM" id="SSF110581">
    <property type="entry name" value="Indigoidine synthase A-like"/>
    <property type="match status" value="1"/>
</dbReference>
<dbReference type="Pfam" id="PF04227">
    <property type="entry name" value="Indigoidine_A"/>
    <property type="match status" value="1"/>
</dbReference>
<dbReference type="eggNOG" id="COG2313">
    <property type="taxonomic scope" value="Bacteria"/>
</dbReference>
<reference evidence="7 8" key="1">
    <citation type="submission" date="2009-02" db="EMBL/GenBank/DDBJ databases">
        <title>Sequencing of the draft genome and assembly of Dethiobacter alkaliphilus AHT 1.</title>
        <authorList>
            <consortium name="US DOE Joint Genome Institute (JGI-PGF)"/>
            <person name="Lucas S."/>
            <person name="Copeland A."/>
            <person name="Lapidus A."/>
            <person name="Glavina del Rio T."/>
            <person name="Dalin E."/>
            <person name="Tice H."/>
            <person name="Bruce D."/>
            <person name="Goodwin L."/>
            <person name="Pitluck S."/>
            <person name="Larimer F."/>
            <person name="Land M.L."/>
            <person name="Hauser L."/>
            <person name="Muyzer G."/>
        </authorList>
    </citation>
    <scope>NUCLEOTIDE SEQUENCE [LARGE SCALE GENOMIC DNA]</scope>
    <source>
        <strain evidence="7 8">AHT 1</strain>
    </source>
</reference>
<feature type="binding site" evidence="6">
    <location>
        <position position="136"/>
    </location>
    <ligand>
        <name>Mn(2+)</name>
        <dbReference type="ChEBI" id="CHEBI:29035"/>
    </ligand>
</feature>
<dbReference type="EC" id="4.2.1.70" evidence="6"/>
<comment type="cofactor">
    <cofactor evidence="6">
        <name>Mn(2+)</name>
        <dbReference type="ChEBI" id="CHEBI:29035"/>
    </cofactor>
    <text evidence="6">Binds 1 Mn(2+) ion per subunit.</text>
</comment>
<sequence>MKLSIGGHVLSALREKKPLVALETALVTHGLPRPLNLETAVQLEEIVTQSGAVPCTIGVLNGEIIMGLNKSQLDALAMEENPLKLGVRELPVAVAQKRSGGTTVAATAHLAHRYGIGVFATGGIGGVHRGGENTFDISGDLPVLARTPVTVVASGAKAILDLPLTLEYLETAGITVGGYQTNTLPAFYSAASPYPLNLSFDSVEQVAQTAMSRDELGLQAAILLCNPVPGDSEIPWDELMAMIVNVDREIREEGVVGQDVTPQMLRRLFTLSDGRTLQANLALLKENARLGAEIAQTLISIRGKEHG</sequence>